<dbReference type="Pfam" id="PF01648">
    <property type="entry name" value="ACPS"/>
    <property type="match status" value="1"/>
</dbReference>
<evidence type="ECO:0000256" key="4">
    <source>
        <dbReference type="ARBA" id="ARBA00022832"/>
    </source>
</evidence>
<comment type="subcellular location">
    <subcellularLocation>
        <location evidence="8">Cytoplasm</location>
    </subcellularLocation>
</comment>
<name>A0A059XTG8_9BACT</name>
<dbReference type="NCBIfam" id="TIGR00556">
    <property type="entry name" value="pantethn_trn"/>
    <property type="match status" value="1"/>
</dbReference>
<dbReference type="NCBIfam" id="TIGR00516">
    <property type="entry name" value="acpS"/>
    <property type="match status" value="1"/>
</dbReference>
<comment type="function">
    <text evidence="8">Transfers the 4'-phosphopantetheine moiety from coenzyme A to a Ser of acyl-carrier-protein.</text>
</comment>
<dbReference type="GO" id="GO:0000287">
    <property type="term" value="F:magnesium ion binding"/>
    <property type="evidence" value="ECO:0007669"/>
    <property type="project" value="UniProtKB-UniRule"/>
</dbReference>
<keyword evidence="6 8" id="KW-0443">Lipid metabolism</keyword>
<keyword evidence="11" id="KW-1185">Reference proteome</keyword>
<dbReference type="EMBL" id="CP007243">
    <property type="protein sequence ID" value="AIA30345.1"/>
    <property type="molecule type" value="Genomic_DNA"/>
</dbReference>
<comment type="catalytic activity">
    <reaction evidence="8">
        <text>apo-[ACP] + CoA = holo-[ACP] + adenosine 3',5'-bisphosphate + H(+)</text>
        <dbReference type="Rhea" id="RHEA:12068"/>
        <dbReference type="Rhea" id="RHEA-COMP:9685"/>
        <dbReference type="Rhea" id="RHEA-COMP:9690"/>
        <dbReference type="ChEBI" id="CHEBI:15378"/>
        <dbReference type="ChEBI" id="CHEBI:29999"/>
        <dbReference type="ChEBI" id="CHEBI:57287"/>
        <dbReference type="ChEBI" id="CHEBI:58343"/>
        <dbReference type="ChEBI" id="CHEBI:64479"/>
        <dbReference type="EC" id="2.7.8.7"/>
    </reaction>
</comment>
<reference evidence="11" key="1">
    <citation type="submission" date="2014-02" db="EMBL/GenBank/DDBJ databases">
        <title>Complete genome sequence and comparative genomic analysis of the nitrogen-fixing bacterium Leptospirillum ferriphilum YSK.</title>
        <authorList>
            <person name="Guo X."/>
            <person name="Yin H."/>
            <person name="Liang Y."/>
            <person name="Hu Q."/>
            <person name="Ma L."/>
            <person name="Xiao Y."/>
            <person name="Zhang X."/>
            <person name="Qiu G."/>
            <person name="Liu X."/>
        </authorList>
    </citation>
    <scope>NUCLEOTIDE SEQUENCE [LARGE SCALE GENOMIC DNA]</scope>
    <source>
        <strain evidence="11">YSK</strain>
    </source>
</reference>
<keyword evidence="7 8" id="KW-0275">Fatty acid biosynthesis</keyword>
<comment type="cofactor">
    <cofactor evidence="8">
        <name>Mg(2+)</name>
        <dbReference type="ChEBI" id="CHEBI:18420"/>
    </cofactor>
</comment>
<dbReference type="HOGENOM" id="CLU_089696_0_2_0"/>
<dbReference type="Gene3D" id="3.90.470.20">
    <property type="entry name" value="4'-phosphopantetheinyl transferase domain"/>
    <property type="match status" value="1"/>
</dbReference>
<dbReference type="InterPro" id="IPR037143">
    <property type="entry name" value="4-PPantetheinyl_Trfase_dom_sf"/>
</dbReference>
<dbReference type="GO" id="GO:0008897">
    <property type="term" value="F:holo-[acyl-carrier-protein] synthase activity"/>
    <property type="evidence" value="ECO:0007669"/>
    <property type="project" value="UniProtKB-UniRule"/>
</dbReference>
<protein>
    <recommendedName>
        <fullName evidence="8">Holo-[acyl-carrier-protein] synthase</fullName>
        <shortName evidence="8">Holo-ACP synthase</shortName>
        <ecNumber evidence="8">2.7.8.7</ecNumber>
    </recommendedName>
    <alternativeName>
        <fullName evidence="8">4'-phosphopantetheinyl transferase AcpS</fullName>
    </alternativeName>
</protein>
<keyword evidence="5 8" id="KW-0460">Magnesium</keyword>
<dbReference type="InterPro" id="IPR004568">
    <property type="entry name" value="Ppantetheine-prot_Trfase_dom"/>
</dbReference>
<dbReference type="GO" id="GO:0005737">
    <property type="term" value="C:cytoplasm"/>
    <property type="evidence" value="ECO:0007669"/>
    <property type="project" value="UniProtKB-SubCell"/>
</dbReference>
<sequence>MKKNWPSMSLVGIGTDIVSIRRIEDLICRFGERFLDKVFTREEVRESGGKPQYLAGRFAVKESVLKALGTGLQGGVRWKDIETLTLPNGMPYIRSQGRVQSLAESRGAGEFWVSLTHDREQAIAFVVLTGESD</sequence>
<evidence type="ECO:0000256" key="3">
    <source>
        <dbReference type="ARBA" id="ARBA00022723"/>
    </source>
</evidence>
<dbReference type="GO" id="GO:0006633">
    <property type="term" value="P:fatty acid biosynthetic process"/>
    <property type="evidence" value="ECO:0007669"/>
    <property type="project" value="UniProtKB-UniRule"/>
</dbReference>
<keyword evidence="4 8" id="KW-0276">Fatty acid metabolism</keyword>
<keyword evidence="2 8" id="KW-0808">Transferase</keyword>
<dbReference type="InterPro" id="IPR002582">
    <property type="entry name" value="ACPS"/>
</dbReference>
<proteinExistence type="inferred from homology"/>
<reference evidence="10 11" key="2">
    <citation type="journal article" date="2015" name="Biomed. Res. Int.">
        <title>Effects of Arsenite Resistance on the Growth and Functional Gene Expression of Leptospirillum ferriphilum and Acidithiobacillus thiooxidans in Pure Culture and Coculture.</title>
        <authorList>
            <person name="Jiang H."/>
            <person name="Liang Y."/>
            <person name="Yin H."/>
            <person name="Xiao Y."/>
            <person name="Guo X."/>
            <person name="Xu Y."/>
            <person name="Hu Q."/>
            <person name="Liu H."/>
            <person name="Liu X."/>
        </authorList>
    </citation>
    <scope>NUCLEOTIDE SEQUENCE [LARGE SCALE GENOMIC DNA]</scope>
    <source>
        <strain evidence="10 11">YSK</strain>
    </source>
</reference>
<keyword evidence="8" id="KW-0963">Cytoplasm</keyword>
<evidence type="ECO:0000256" key="8">
    <source>
        <dbReference type="HAMAP-Rule" id="MF_00101"/>
    </source>
</evidence>
<dbReference type="KEGG" id="lfp:Y981_04870"/>
<dbReference type="EC" id="2.7.8.7" evidence="8"/>
<evidence type="ECO:0000256" key="6">
    <source>
        <dbReference type="ARBA" id="ARBA00023098"/>
    </source>
</evidence>
<evidence type="ECO:0000256" key="1">
    <source>
        <dbReference type="ARBA" id="ARBA00022516"/>
    </source>
</evidence>
<evidence type="ECO:0000313" key="11">
    <source>
        <dbReference type="Proteomes" id="UP000027059"/>
    </source>
</evidence>
<dbReference type="AlphaFoldDB" id="A0A059XTG8"/>
<feature type="domain" description="4'-phosphopantetheinyl transferase" evidence="9">
    <location>
        <begin position="12"/>
        <end position="107"/>
    </location>
</feature>
<feature type="binding site" evidence="8">
    <location>
        <position position="16"/>
    </location>
    <ligand>
        <name>Mg(2+)</name>
        <dbReference type="ChEBI" id="CHEBI:18420"/>
    </ligand>
</feature>
<evidence type="ECO:0000259" key="9">
    <source>
        <dbReference type="Pfam" id="PF01648"/>
    </source>
</evidence>
<evidence type="ECO:0000256" key="7">
    <source>
        <dbReference type="ARBA" id="ARBA00023160"/>
    </source>
</evidence>
<comment type="similarity">
    <text evidence="8">Belongs to the P-Pant transferase superfamily. AcpS family.</text>
</comment>
<keyword evidence="1 8" id="KW-0444">Lipid biosynthesis</keyword>
<dbReference type="Proteomes" id="UP000027059">
    <property type="component" value="Chromosome"/>
</dbReference>
<evidence type="ECO:0000256" key="2">
    <source>
        <dbReference type="ARBA" id="ARBA00022679"/>
    </source>
</evidence>
<feature type="binding site" evidence="8">
    <location>
        <position position="62"/>
    </location>
    <ligand>
        <name>Mg(2+)</name>
        <dbReference type="ChEBI" id="CHEBI:18420"/>
    </ligand>
</feature>
<gene>
    <name evidence="8" type="primary">acpS</name>
    <name evidence="10" type="ORF">Y981_04870</name>
</gene>
<dbReference type="HAMAP" id="MF_00101">
    <property type="entry name" value="AcpS"/>
    <property type="match status" value="1"/>
</dbReference>
<accession>A0A059XTG8</accession>
<dbReference type="SUPFAM" id="SSF56214">
    <property type="entry name" value="4'-phosphopantetheinyl transferase"/>
    <property type="match status" value="1"/>
</dbReference>
<dbReference type="InterPro" id="IPR008278">
    <property type="entry name" value="4-PPantetheinyl_Trfase_dom"/>
</dbReference>
<organism evidence="10 11">
    <name type="scientific">Leptospirillum ferriphilum YSK</name>
    <dbReference type="NCBI Taxonomy" id="1441628"/>
    <lineage>
        <taxon>Bacteria</taxon>
        <taxon>Pseudomonadati</taxon>
        <taxon>Nitrospirota</taxon>
        <taxon>Nitrospiria</taxon>
        <taxon>Nitrospirales</taxon>
        <taxon>Nitrospiraceae</taxon>
        <taxon>Leptospirillum</taxon>
    </lineage>
</organism>
<evidence type="ECO:0000313" key="10">
    <source>
        <dbReference type="EMBL" id="AIA30345.1"/>
    </source>
</evidence>
<evidence type="ECO:0000256" key="5">
    <source>
        <dbReference type="ARBA" id="ARBA00022842"/>
    </source>
</evidence>
<keyword evidence="3 8" id="KW-0479">Metal-binding</keyword>